<accession>A0A918JMS6</accession>
<dbReference type="CDD" id="cd02440">
    <property type="entry name" value="AdoMet_MTases"/>
    <property type="match status" value="1"/>
</dbReference>
<dbReference type="InterPro" id="IPR029063">
    <property type="entry name" value="SAM-dependent_MTases_sf"/>
</dbReference>
<dbReference type="RefSeq" id="WP_229793995.1">
    <property type="nucleotide sequence ID" value="NZ_BAABFY010000005.1"/>
</dbReference>
<reference evidence="1" key="1">
    <citation type="journal article" date="2014" name="Int. J. Syst. Evol. Microbiol.">
        <title>Complete genome sequence of Corynebacterium casei LMG S-19264T (=DSM 44701T), isolated from a smear-ripened cheese.</title>
        <authorList>
            <consortium name="US DOE Joint Genome Institute (JGI-PGF)"/>
            <person name="Walter F."/>
            <person name="Albersmeier A."/>
            <person name="Kalinowski J."/>
            <person name="Ruckert C."/>
        </authorList>
    </citation>
    <scope>NUCLEOTIDE SEQUENCE</scope>
    <source>
        <strain evidence="1">KCTC 23732</strain>
    </source>
</reference>
<evidence type="ECO:0000313" key="2">
    <source>
        <dbReference type="Proteomes" id="UP000608345"/>
    </source>
</evidence>
<dbReference type="GO" id="GO:0008168">
    <property type="term" value="F:methyltransferase activity"/>
    <property type="evidence" value="ECO:0007669"/>
    <property type="project" value="UniProtKB-KW"/>
</dbReference>
<dbReference type="Proteomes" id="UP000608345">
    <property type="component" value="Unassembled WGS sequence"/>
</dbReference>
<name>A0A918JMS6_9BURK</name>
<comment type="caution">
    <text evidence="1">The sequence shown here is derived from an EMBL/GenBank/DDBJ whole genome shotgun (WGS) entry which is preliminary data.</text>
</comment>
<dbReference type="Pfam" id="PF10294">
    <property type="entry name" value="Methyltransf_16"/>
    <property type="match status" value="1"/>
</dbReference>
<dbReference type="SUPFAM" id="SSF53335">
    <property type="entry name" value="S-adenosyl-L-methionine-dependent methyltransferases"/>
    <property type="match status" value="1"/>
</dbReference>
<dbReference type="Gene3D" id="3.40.50.150">
    <property type="entry name" value="Vaccinia Virus protein VP39"/>
    <property type="match status" value="1"/>
</dbReference>
<protein>
    <submittedName>
        <fullName evidence="1">Methyltransferase type 12</fullName>
    </submittedName>
</protein>
<gene>
    <name evidence="1" type="ORF">GCM10011450_21220</name>
</gene>
<organism evidence="1 2">
    <name type="scientific">Advenella faeciporci</name>
    <dbReference type="NCBI Taxonomy" id="797535"/>
    <lineage>
        <taxon>Bacteria</taxon>
        <taxon>Pseudomonadati</taxon>
        <taxon>Pseudomonadota</taxon>
        <taxon>Betaproteobacteria</taxon>
        <taxon>Burkholderiales</taxon>
        <taxon>Alcaligenaceae</taxon>
    </lineage>
</organism>
<keyword evidence="1" id="KW-0489">Methyltransferase</keyword>
<proteinExistence type="predicted"/>
<dbReference type="PANTHER" id="PTHR14614">
    <property type="entry name" value="HEPATOCELLULAR CARCINOMA-ASSOCIATED ANTIGEN"/>
    <property type="match status" value="1"/>
</dbReference>
<dbReference type="EMBL" id="BMYS01000016">
    <property type="protein sequence ID" value="GGW90817.1"/>
    <property type="molecule type" value="Genomic_DNA"/>
</dbReference>
<evidence type="ECO:0000313" key="1">
    <source>
        <dbReference type="EMBL" id="GGW90817.1"/>
    </source>
</evidence>
<keyword evidence="1" id="KW-0808">Transferase</keyword>
<dbReference type="InterPro" id="IPR019410">
    <property type="entry name" value="Methyltransf_16"/>
</dbReference>
<reference evidence="1" key="2">
    <citation type="submission" date="2020-09" db="EMBL/GenBank/DDBJ databases">
        <authorList>
            <person name="Sun Q."/>
            <person name="Kim S."/>
        </authorList>
    </citation>
    <scope>NUCLEOTIDE SEQUENCE</scope>
    <source>
        <strain evidence="1">KCTC 23732</strain>
    </source>
</reference>
<keyword evidence="2" id="KW-1185">Reference proteome</keyword>
<dbReference type="GO" id="GO:0032259">
    <property type="term" value="P:methylation"/>
    <property type="evidence" value="ECO:0007669"/>
    <property type="project" value="UniProtKB-KW"/>
</dbReference>
<dbReference type="AlphaFoldDB" id="A0A918JMS6"/>
<sequence length="261" mass="29387">MKIWAIVTDVSIELQGAMLTSIPYKTKLRTIHIPGQEPLEIFTLLDKQQYYDPSGAAQRLGICSAAWPLFGMLWPSGLQLAIKVTKEPINPEQRILEIGCGLGLASMTAHRLGGNVTASDRHPLAKHFLYKNLKNNDLPPINYRYGQWGTNRAVSLADTGAPVLSGRYDLIMGSDLLYEPSSPGQVAQYIHEHAQACSEVWVMDPNRGYRNRFTKEMSVYGFELAEDKKIHRPYAFDINEAPESYSGRFLRYQRDISPSLL</sequence>